<dbReference type="Pfam" id="PF05621">
    <property type="entry name" value="TniB"/>
    <property type="match status" value="1"/>
</dbReference>
<name>A0ABW3KJS1_9GAMM</name>
<dbReference type="Proteomes" id="UP001597048">
    <property type="component" value="Unassembled WGS sequence"/>
</dbReference>
<dbReference type="InterPro" id="IPR008868">
    <property type="entry name" value="TniB"/>
</dbReference>
<reference evidence="2" key="1">
    <citation type="journal article" date="2019" name="Int. J. Syst. Evol. Microbiol.">
        <title>The Global Catalogue of Microorganisms (GCM) 10K type strain sequencing project: providing services to taxonomists for standard genome sequencing and annotation.</title>
        <authorList>
            <consortium name="The Broad Institute Genomics Platform"/>
            <consortium name="The Broad Institute Genome Sequencing Center for Infectious Disease"/>
            <person name="Wu L."/>
            <person name="Ma J."/>
        </authorList>
    </citation>
    <scope>NUCLEOTIDE SEQUENCE [LARGE SCALE GENOMIC DNA]</scope>
    <source>
        <strain evidence="2">CCUG 60525</strain>
    </source>
</reference>
<protein>
    <submittedName>
        <fullName evidence="1">TniB family NTP-binding protein</fullName>
    </submittedName>
</protein>
<keyword evidence="2" id="KW-1185">Reference proteome</keyword>
<sequence length="346" mass="39534">MSQILMPTDLILSPEQEEQLRRFVCCFVEQPIVSEIYNDFNRLRYNHRLGGEQQCMLITGDTGCGKSQLIKNYQLQFSDVEETCGGFPYRPLLISRIPSKPTLSATIIELLKDLGQSSSIYRQGRSSDLSLTEALIQCLVRCKTELMIIDEFQELVEFKSGVKRSEIANRLKLVSEKARVSIVLVGMPWAEKITEDPQWASRLMARRLIPYFKLSENPENFIRFLMGLAKAMPFTELPKLERQHTVFALFSACDGCLRTLKYLLDEAVKQALLADAQTLTTEHLSKSFSLLYPTKINPFLQKLDELEACEVKHYSRYNSGASYAEDVLISTQFGERMPISMLLKKS</sequence>
<dbReference type="InterPro" id="IPR027417">
    <property type="entry name" value="P-loop_NTPase"/>
</dbReference>
<proteinExistence type="predicted"/>
<dbReference type="RefSeq" id="WP_379559093.1">
    <property type="nucleotide sequence ID" value="NZ_JBHTJS010000051.1"/>
</dbReference>
<dbReference type="EMBL" id="JBHTJS010000051">
    <property type="protein sequence ID" value="MFD1009107.1"/>
    <property type="molecule type" value="Genomic_DNA"/>
</dbReference>
<evidence type="ECO:0000313" key="2">
    <source>
        <dbReference type="Proteomes" id="UP001597048"/>
    </source>
</evidence>
<organism evidence="1 2">
    <name type="scientific">Oceanisphaera ostreae</name>
    <dbReference type="NCBI Taxonomy" id="914151"/>
    <lineage>
        <taxon>Bacteria</taxon>
        <taxon>Pseudomonadati</taxon>
        <taxon>Pseudomonadota</taxon>
        <taxon>Gammaproteobacteria</taxon>
        <taxon>Aeromonadales</taxon>
        <taxon>Aeromonadaceae</taxon>
        <taxon>Oceanisphaera</taxon>
    </lineage>
</organism>
<comment type="caution">
    <text evidence="1">The sequence shown here is derived from an EMBL/GenBank/DDBJ whole genome shotgun (WGS) entry which is preliminary data.</text>
</comment>
<gene>
    <name evidence="1" type="ORF">ACFQ1C_13220</name>
</gene>
<dbReference type="Gene3D" id="3.40.50.300">
    <property type="entry name" value="P-loop containing nucleotide triphosphate hydrolases"/>
    <property type="match status" value="1"/>
</dbReference>
<dbReference type="SUPFAM" id="SSF52540">
    <property type="entry name" value="P-loop containing nucleoside triphosphate hydrolases"/>
    <property type="match status" value="1"/>
</dbReference>
<evidence type="ECO:0000313" key="1">
    <source>
        <dbReference type="EMBL" id="MFD1009107.1"/>
    </source>
</evidence>
<accession>A0ABW3KJS1</accession>